<dbReference type="InterPro" id="IPR017096">
    <property type="entry name" value="BTB-kelch_protein"/>
</dbReference>
<dbReference type="PANTHER" id="PTHR24412:SF215">
    <property type="entry name" value="KELCH-LIKE PROTEIN 24"/>
    <property type="match status" value="1"/>
</dbReference>
<evidence type="ECO:0000256" key="1">
    <source>
        <dbReference type="ARBA" id="ARBA00022441"/>
    </source>
</evidence>
<reference evidence="4" key="2">
    <citation type="submission" date="2025-09" db="UniProtKB">
        <authorList>
            <consortium name="Ensembl"/>
        </authorList>
    </citation>
    <scope>IDENTIFICATION</scope>
</reference>
<dbReference type="PIRSF" id="PIRSF037037">
    <property type="entry name" value="Kelch-like_protein_gigaxonin"/>
    <property type="match status" value="1"/>
</dbReference>
<dbReference type="Pfam" id="PF07707">
    <property type="entry name" value="BACK"/>
    <property type="match status" value="1"/>
</dbReference>
<dbReference type="InterPro" id="IPR047071">
    <property type="entry name" value="KLHL24_BACK"/>
</dbReference>
<dbReference type="CTD" id="768198"/>
<dbReference type="SMART" id="SM00612">
    <property type="entry name" value="Kelch"/>
    <property type="match status" value="6"/>
</dbReference>
<dbReference type="InterPro" id="IPR006652">
    <property type="entry name" value="Kelch_1"/>
</dbReference>
<sequence>MVLILGRRMNSGDSGIRDSPAVKRKVLEVESKTVSSQDILDFCSGSSHSDGILQVFNEFRDSRLFTDVVISVQGHEFHCHRAVLSACSSYFRAMFCNDHRESREMLVEINGILAEAMDSLLTFIYTGRAKITTENVQFLFEASCLFQINTLRDACAKFLEDQLDPCNCLGIQRFAEAHSLKQLASRCRSFALANFSEVAQHQEFLDLHCEELEDYISSEDLSVSKEEVVFEAVMRWVYHSVDHRRSTLKALLLHVRMPLLHPNYFVQTVEQDLIIQTAQECYQILHEARRYHVLGNEMMSPRTRPRRSTGYSEVIVVVGGCERLGGFNLPYTECHDPVTGEWKSLAKLPEFTKSEYAVCALRNDILVSGGRINSRDVWMYNSQLNLWLKVAPLVKGRWRHKMCVLLGKVYTVGGYDGQSRLSSAECYDSFSNRWTEVAPMKEAVSSPAVASCAGKLYVIGGGPDDNTCSDKVQCYDPEKNQWMLRANIPIAKRCITAVSLNNLIYVCGGLTKSIFCYDPAEDYWMNVAQTFNKLESCGMSVCNGKIFILGGRGENGESLDTILCYDPATGISHGTSTMPRPISYHGCVTIHRYNDKYFKP</sequence>
<dbReference type="AlphaFoldDB" id="A0A3Q2ZQV2"/>
<dbReference type="SUPFAM" id="SSF54695">
    <property type="entry name" value="POZ domain"/>
    <property type="match status" value="1"/>
</dbReference>
<dbReference type="SUPFAM" id="SSF117281">
    <property type="entry name" value="Kelch motif"/>
    <property type="match status" value="1"/>
</dbReference>
<evidence type="ECO:0000256" key="2">
    <source>
        <dbReference type="ARBA" id="ARBA00022737"/>
    </source>
</evidence>
<dbReference type="OrthoDB" id="19132at2759"/>
<dbReference type="Proteomes" id="UP000264800">
    <property type="component" value="Unplaced"/>
</dbReference>
<keyword evidence="1" id="KW-0880">Kelch repeat</keyword>
<evidence type="ECO:0000259" key="3">
    <source>
        <dbReference type="PROSITE" id="PS50097"/>
    </source>
</evidence>
<dbReference type="InterPro" id="IPR011333">
    <property type="entry name" value="SKP1/BTB/POZ_sf"/>
</dbReference>
<dbReference type="FunFam" id="1.25.40.420:FF:000001">
    <property type="entry name" value="Kelch-like family member 12"/>
    <property type="match status" value="1"/>
</dbReference>
<dbReference type="Ensembl" id="ENSKMAT00000006331.1">
    <property type="protein sequence ID" value="ENSKMAP00000006223.1"/>
    <property type="gene ID" value="ENSKMAG00000004734.1"/>
</dbReference>
<dbReference type="InterPro" id="IPR011705">
    <property type="entry name" value="BACK"/>
</dbReference>
<keyword evidence="5" id="KW-1185">Reference proteome</keyword>
<evidence type="ECO:0000313" key="5">
    <source>
        <dbReference type="Proteomes" id="UP000264800"/>
    </source>
</evidence>
<dbReference type="STRING" id="37003.ENSKMAP00000006223"/>
<dbReference type="CDD" id="cd18463">
    <property type="entry name" value="BACK_KLHL24"/>
    <property type="match status" value="1"/>
</dbReference>
<dbReference type="KEGG" id="kmr:108239530"/>
<keyword evidence="2" id="KW-0677">Repeat</keyword>
<reference evidence="4" key="1">
    <citation type="submission" date="2025-08" db="UniProtKB">
        <authorList>
            <consortium name="Ensembl"/>
        </authorList>
    </citation>
    <scope>IDENTIFICATION</scope>
</reference>
<dbReference type="Gene3D" id="1.25.40.420">
    <property type="match status" value="1"/>
</dbReference>
<dbReference type="GeneTree" id="ENSGT00940000154345"/>
<dbReference type="RefSeq" id="XP_017277783.1">
    <property type="nucleotide sequence ID" value="XM_017422294.3"/>
</dbReference>
<dbReference type="Pfam" id="PF00651">
    <property type="entry name" value="BTB"/>
    <property type="match status" value="1"/>
</dbReference>
<dbReference type="PROSITE" id="PS50097">
    <property type="entry name" value="BTB"/>
    <property type="match status" value="1"/>
</dbReference>
<dbReference type="PANTHER" id="PTHR24412">
    <property type="entry name" value="KELCH PROTEIN"/>
    <property type="match status" value="1"/>
</dbReference>
<dbReference type="OMA" id="NDCYDPV"/>
<dbReference type="Gene3D" id="2.120.10.80">
    <property type="entry name" value="Kelch-type beta propeller"/>
    <property type="match status" value="1"/>
</dbReference>
<name>A0A3Q2ZQV2_KRYMA</name>
<evidence type="ECO:0000313" key="4">
    <source>
        <dbReference type="Ensembl" id="ENSKMAP00000006223.1"/>
    </source>
</evidence>
<dbReference type="InterPro" id="IPR015915">
    <property type="entry name" value="Kelch-typ_b-propeller"/>
</dbReference>
<organism evidence="4 5">
    <name type="scientific">Kryptolebias marmoratus</name>
    <name type="common">Mangrove killifish</name>
    <name type="synonym">Rivulus marmoratus</name>
    <dbReference type="NCBI Taxonomy" id="37003"/>
    <lineage>
        <taxon>Eukaryota</taxon>
        <taxon>Metazoa</taxon>
        <taxon>Chordata</taxon>
        <taxon>Craniata</taxon>
        <taxon>Vertebrata</taxon>
        <taxon>Euteleostomi</taxon>
        <taxon>Actinopterygii</taxon>
        <taxon>Neopterygii</taxon>
        <taxon>Teleostei</taxon>
        <taxon>Neoteleostei</taxon>
        <taxon>Acanthomorphata</taxon>
        <taxon>Ovalentaria</taxon>
        <taxon>Atherinomorphae</taxon>
        <taxon>Cyprinodontiformes</taxon>
        <taxon>Rivulidae</taxon>
        <taxon>Kryptolebias</taxon>
    </lineage>
</organism>
<dbReference type="CDD" id="cd18253">
    <property type="entry name" value="BTB_POZ_KLHL24_KRIP6"/>
    <property type="match status" value="1"/>
</dbReference>
<proteinExistence type="predicted"/>
<dbReference type="GeneID" id="108239530"/>
<dbReference type="Gene3D" id="3.30.710.10">
    <property type="entry name" value="Potassium Channel Kv1.1, Chain A"/>
    <property type="match status" value="1"/>
</dbReference>
<dbReference type="SMART" id="SM00875">
    <property type="entry name" value="BACK"/>
    <property type="match status" value="1"/>
</dbReference>
<protein>
    <submittedName>
        <fullName evidence="4">Kelch-like family member 24a</fullName>
    </submittedName>
</protein>
<dbReference type="Pfam" id="PF24681">
    <property type="entry name" value="Kelch_KLHDC2_KLHL20_DRC7"/>
    <property type="match status" value="1"/>
</dbReference>
<dbReference type="SMART" id="SM00225">
    <property type="entry name" value="BTB"/>
    <property type="match status" value="1"/>
</dbReference>
<accession>A0A3Q2ZQV2</accession>
<feature type="domain" description="BTB" evidence="3">
    <location>
        <begin position="66"/>
        <end position="133"/>
    </location>
</feature>
<dbReference type="InterPro" id="IPR030596">
    <property type="entry name" value="BTB_POZ_KLHL24"/>
</dbReference>
<dbReference type="Pfam" id="PF01344">
    <property type="entry name" value="Kelch_1"/>
    <property type="match status" value="1"/>
</dbReference>
<dbReference type="InterPro" id="IPR000210">
    <property type="entry name" value="BTB/POZ_dom"/>
</dbReference>